<name>A0A9P9IX88_9HYPO</name>
<reference evidence="6" key="1">
    <citation type="journal article" date="2021" name="Nat. Commun.">
        <title>Genetic determinants of endophytism in the Arabidopsis root mycobiome.</title>
        <authorList>
            <person name="Mesny F."/>
            <person name="Miyauchi S."/>
            <person name="Thiergart T."/>
            <person name="Pickel B."/>
            <person name="Atanasova L."/>
            <person name="Karlsson M."/>
            <person name="Huettel B."/>
            <person name="Barry K.W."/>
            <person name="Haridas S."/>
            <person name="Chen C."/>
            <person name="Bauer D."/>
            <person name="Andreopoulos W."/>
            <person name="Pangilinan J."/>
            <person name="LaButti K."/>
            <person name="Riley R."/>
            <person name="Lipzen A."/>
            <person name="Clum A."/>
            <person name="Drula E."/>
            <person name="Henrissat B."/>
            <person name="Kohler A."/>
            <person name="Grigoriev I.V."/>
            <person name="Martin F.M."/>
            <person name="Hacquard S."/>
        </authorList>
    </citation>
    <scope>NUCLEOTIDE SEQUENCE</scope>
    <source>
        <strain evidence="6">MPI-CAGE-AT-0147</strain>
    </source>
</reference>
<evidence type="ECO:0000256" key="4">
    <source>
        <dbReference type="SAM" id="SignalP"/>
    </source>
</evidence>
<dbReference type="SMART" id="SM00286">
    <property type="entry name" value="PTI"/>
    <property type="match status" value="11"/>
</dbReference>
<feature type="region of interest" description="Disordered" evidence="3">
    <location>
        <begin position="315"/>
        <end position="364"/>
    </location>
</feature>
<feature type="domain" description="DUF7107" evidence="5">
    <location>
        <begin position="734"/>
        <end position="777"/>
    </location>
</feature>
<comment type="similarity">
    <text evidence="1">Belongs to the STIG1 family.</text>
</comment>
<feature type="region of interest" description="Disordered" evidence="3">
    <location>
        <begin position="661"/>
        <end position="706"/>
    </location>
</feature>
<feature type="region of interest" description="Disordered" evidence="3">
    <location>
        <begin position="712"/>
        <end position="731"/>
    </location>
</feature>
<proteinExistence type="inferred from homology"/>
<feature type="compositionally biased region" description="Low complexity" evidence="3">
    <location>
        <begin position="661"/>
        <end position="689"/>
    </location>
</feature>
<feature type="compositionally biased region" description="Polar residues" evidence="3">
    <location>
        <begin position="690"/>
        <end position="706"/>
    </location>
</feature>
<dbReference type="EMBL" id="JAGMUV010000014">
    <property type="protein sequence ID" value="KAH7133984.1"/>
    <property type="molecule type" value="Genomic_DNA"/>
</dbReference>
<organism evidence="6 7">
    <name type="scientific">Dactylonectria macrodidyma</name>
    <dbReference type="NCBI Taxonomy" id="307937"/>
    <lineage>
        <taxon>Eukaryota</taxon>
        <taxon>Fungi</taxon>
        <taxon>Dikarya</taxon>
        <taxon>Ascomycota</taxon>
        <taxon>Pezizomycotina</taxon>
        <taxon>Sordariomycetes</taxon>
        <taxon>Hypocreomycetidae</taxon>
        <taxon>Hypocreales</taxon>
        <taxon>Nectriaceae</taxon>
        <taxon>Dactylonectria</taxon>
    </lineage>
</organism>
<protein>
    <recommendedName>
        <fullName evidence="5">DUF7107 domain-containing protein</fullName>
    </recommendedName>
</protein>
<evidence type="ECO:0000256" key="1">
    <source>
        <dbReference type="ARBA" id="ARBA00006010"/>
    </source>
</evidence>
<evidence type="ECO:0000259" key="5">
    <source>
        <dbReference type="Pfam" id="PF23416"/>
    </source>
</evidence>
<dbReference type="InterPro" id="IPR006969">
    <property type="entry name" value="Stig-like"/>
</dbReference>
<feature type="compositionally biased region" description="Low complexity" evidence="3">
    <location>
        <begin position="315"/>
        <end position="329"/>
    </location>
</feature>
<dbReference type="OrthoDB" id="4405280at2759"/>
<evidence type="ECO:0000256" key="2">
    <source>
        <dbReference type="ARBA" id="ARBA00022729"/>
    </source>
</evidence>
<evidence type="ECO:0000256" key="3">
    <source>
        <dbReference type="SAM" id="MobiDB-lite"/>
    </source>
</evidence>
<dbReference type="Pfam" id="PF04885">
    <property type="entry name" value="Stig1"/>
    <property type="match status" value="2"/>
</dbReference>
<feature type="chain" id="PRO_5040415720" description="DUF7107 domain-containing protein" evidence="4">
    <location>
        <begin position="23"/>
        <end position="1872"/>
    </location>
</feature>
<dbReference type="PANTHER" id="PTHR36519:SF9">
    <property type="entry name" value="EB DOMAIN-CONTAINING PROTEIN-RELATED"/>
    <property type="match status" value="1"/>
</dbReference>
<feature type="compositionally biased region" description="Low complexity" evidence="3">
    <location>
        <begin position="712"/>
        <end position="727"/>
    </location>
</feature>
<dbReference type="SMART" id="SM00289">
    <property type="entry name" value="WR1"/>
    <property type="match status" value="9"/>
</dbReference>
<gene>
    <name evidence="6" type="ORF">EDB81DRAFT_762333</name>
</gene>
<dbReference type="PANTHER" id="PTHR36519">
    <property type="entry name" value="FIP (FUNGUS-INDUCED PROTEIN) RELATED-RELATED"/>
    <property type="match status" value="1"/>
</dbReference>
<sequence>MTWLGWYTRFILASIAIAPIRADNDLMTSVSKRGPPEGSCPLLHPGTEGNFTGVTIGIDPNNCGQPGNACGPGELCVVGKCFTLPSFGSDALHCGTSQEACLPGQWCYNGACKPIQVVADPRNCGDPSTPCRPGELCVNGACIEIEIGSNPFNCSGTPCDSGNWCLDGSCLPFILGSTTRPCETDDQCTLGASCHNGVCRPFYIGTDPYNCGSLGVECSAGDLCVSDLCRPLNISNGFGACRLPEENHPGNICYGDYHFPIHISTDSSSCGLNGQVCAGAEVCVSGICVPGLEYTEEVSTVGCIPSGIKLADTGSDGVDSNKGGSSNDGVGSGDGAGAGNEDDSNDGADASDGVISDDAGHSAAGEYTIPPAGHSCPSRNVAACGLCLNVFGDSDTQNCGGKACPGNQLCCRNSCIAIDITTNSQLLDCQTNHCERGHLSYADGTPSRVIELEPAQCKRGCDASEICISGSCIKVSGDPLNCSDARKTCPANNLCISGTCIPVDTGSDPENCGSEGVACASGFLCFAGSCLPIVGKPAPCVPACPSGEVCASGSCVAIQPPASCRVTIRSSKSRNNNWISRRDDGDGCPAGSVCIDNQCVLLGVFRDCGSPGNDCPDGDVCILGSCVATENPLGCGAQGVICGDEEICVGGFCVATAAPTNPASSSIPTTSEMPTSSETLPTTENPSTSDNRSTSETHIPTTESLAISKTLSANKSSTTSKTSTSTPDPSPVACDTNEDCDDDVLCQSGFCVAGSDIECATDTDCSSGETCADGVCLPKVMKCVVNSQCSNGAICRFGLCVDPCAADSDCSNGHTCSSGVCVASSSCTSKSDCSTEEVCDNGKCIPACKLDDDCQSGNVCFGGFCTPMSPGQCLTNAHCQPGETCADGSCKPGAATCASRSDCSTDEVCDNGRCIPACKSDDDCQTGNVCFGGFCTPMGPGQCLTNAHCQPGEICADGSCKPGATTCDSRSDCSTDEVCNNGTCIPACKSDNECEAGNVCFGGFCTPISPGQCLTNANCQPGEICADGSCKPGATTCVVAGDCDNLDTCLGGTCSCEDGQCVTLPSDVCRDEDCPDGYTCSRLGYCLPIVQNACRRNDQCEEDFFCSSAIQFCVSSIVDQCTEDAACADGYICKETFGLCVPEIFEDCSLDAGDTCPTNGFACTQFGFCLSERSRECQTTADCDAGMSCEPNLLVCLFDVENQCDSDSDCGQGELCDTFNSRCFLGPSACDVNPCEEGFYCDDSLFLCFQDIPLEGNCATTADCTTGFECNPLGMCLPVPGDYCSDMPCPDGSYCSSEFVCIPDAVAACQSDSDCVDPLVCNQLHGFCVGTAADDCDFDTGCRNGLVCTDGQCLTGCEVDTDCTYPGLICDLDYLVCTPDDRTPCTDISECQPGQLCGTDGLCAEDPDALRCFEAVDCKDGDGPCGLGLCACQDNFCVLLTEITPCSDASTCLANETCQNGVCVESGFACSAVNRVSNGDWRRRDLMRKTSNNFYSGRLISFSSLTSHLSETSHFSKTPTKRLSEPPTNNLRNQIRLAFRTTYGSTFRDHLRFSVPNSLRWIKMALAIILQQLAYLPSKLKPKKQKKRACYDSLPIDVKSLIVKYAIPDQSFIVNGDSFIASGSSVASLLQVNKEMRKLVEDNVSHFMIIGAPPDPGQPALYARFALDMRSASLKVVDMVLPEKFDPEGVSFVNYSLPFQKVLSISADTWSFPDWHPLRIANVGSDSWELFDFVPFNPSKSWNDKPELRLAKEVTFVHKKHGLISPITGFVPEEVLTHSPYCYALGGEGAGRGIWLGFRYFKGSRRVQCTPLISDEIESAWEDAAKVKKMNANSRPLITRIWIIEDRATLSDKPYHMWRNLRDPRDDDPAWI</sequence>
<evidence type="ECO:0000313" key="6">
    <source>
        <dbReference type="EMBL" id="KAH7133984.1"/>
    </source>
</evidence>
<keyword evidence="2 4" id="KW-0732">Signal</keyword>
<dbReference type="Proteomes" id="UP000738349">
    <property type="component" value="Unassembled WGS sequence"/>
</dbReference>
<dbReference type="Pfam" id="PF23416">
    <property type="entry name" value="DUF7107"/>
    <property type="match status" value="1"/>
</dbReference>
<dbReference type="InterPro" id="IPR055531">
    <property type="entry name" value="DUF7107"/>
</dbReference>
<keyword evidence="7" id="KW-1185">Reference proteome</keyword>
<comment type="caution">
    <text evidence="6">The sequence shown here is derived from an EMBL/GenBank/DDBJ whole genome shotgun (WGS) entry which is preliminary data.</text>
</comment>
<dbReference type="InterPro" id="IPR006150">
    <property type="entry name" value="Cys_repeat_1"/>
</dbReference>
<evidence type="ECO:0000313" key="7">
    <source>
        <dbReference type="Proteomes" id="UP000738349"/>
    </source>
</evidence>
<accession>A0A9P9IX88</accession>
<feature type="signal peptide" evidence="4">
    <location>
        <begin position="1"/>
        <end position="22"/>
    </location>
</feature>